<proteinExistence type="predicted"/>
<accession>A0A917I2A8</accession>
<gene>
    <name evidence="2" type="ORF">GCM10007415_46410</name>
</gene>
<reference evidence="2" key="2">
    <citation type="submission" date="2020-09" db="EMBL/GenBank/DDBJ databases">
        <authorList>
            <person name="Sun Q."/>
            <person name="Zhou Y."/>
        </authorList>
    </citation>
    <scope>NUCLEOTIDE SEQUENCE</scope>
    <source>
        <strain evidence="2">CGMCC 1.12195</strain>
    </source>
</reference>
<protein>
    <recommendedName>
        <fullName evidence="4">Nuclear transport factor 2 family protein</fullName>
    </recommendedName>
</protein>
<keyword evidence="1" id="KW-0732">Signal</keyword>
<dbReference type="EMBL" id="BMER01000007">
    <property type="protein sequence ID" value="GGH04766.1"/>
    <property type="molecule type" value="Genomic_DNA"/>
</dbReference>
<name>A0A917I2A8_9SPHI</name>
<dbReference type="RefSeq" id="WP_188508527.1">
    <property type="nucleotide sequence ID" value="NZ_BMER01000007.1"/>
</dbReference>
<reference evidence="2" key="1">
    <citation type="journal article" date="2014" name="Int. J. Syst. Evol. Microbiol.">
        <title>Complete genome sequence of Corynebacterium casei LMG S-19264T (=DSM 44701T), isolated from a smear-ripened cheese.</title>
        <authorList>
            <consortium name="US DOE Joint Genome Institute (JGI-PGF)"/>
            <person name="Walter F."/>
            <person name="Albersmeier A."/>
            <person name="Kalinowski J."/>
            <person name="Ruckert C."/>
        </authorList>
    </citation>
    <scope>NUCLEOTIDE SEQUENCE</scope>
    <source>
        <strain evidence="2">CGMCC 1.12195</strain>
    </source>
</reference>
<comment type="caution">
    <text evidence="2">The sequence shown here is derived from an EMBL/GenBank/DDBJ whole genome shotgun (WGS) entry which is preliminary data.</text>
</comment>
<evidence type="ECO:0000313" key="2">
    <source>
        <dbReference type="EMBL" id="GGH04766.1"/>
    </source>
</evidence>
<dbReference type="AlphaFoldDB" id="A0A917I2A8"/>
<feature type="chain" id="PRO_5037355966" description="Nuclear transport factor 2 family protein" evidence="1">
    <location>
        <begin position="21"/>
        <end position="151"/>
    </location>
</feature>
<keyword evidence="3" id="KW-1185">Reference proteome</keyword>
<evidence type="ECO:0000256" key="1">
    <source>
        <dbReference type="SAM" id="SignalP"/>
    </source>
</evidence>
<evidence type="ECO:0008006" key="4">
    <source>
        <dbReference type="Google" id="ProtNLM"/>
    </source>
</evidence>
<dbReference type="Proteomes" id="UP000660862">
    <property type="component" value="Unassembled WGS sequence"/>
</dbReference>
<evidence type="ECO:0000313" key="3">
    <source>
        <dbReference type="Proteomes" id="UP000660862"/>
    </source>
</evidence>
<feature type="signal peptide" evidence="1">
    <location>
        <begin position="1"/>
        <end position="20"/>
    </location>
</feature>
<sequence length="151" mass="16953">MKKLALSAFLPLLLVLTLHAQKRVVSQATFHQAADVLFQKTIDYLLEHDYFFANADRATGFIQATQFVSIRKALSAKSGEQRTYNFFIRPGEAEHTSTVRLQIQIATKMFGGDIHNKTYHFKDDGISKDQSLYDEVLEGLKGSGYPPAALN</sequence>
<organism evidence="2 3">
    <name type="scientific">Parapedobacter pyrenivorans</name>
    <dbReference type="NCBI Taxonomy" id="1305674"/>
    <lineage>
        <taxon>Bacteria</taxon>
        <taxon>Pseudomonadati</taxon>
        <taxon>Bacteroidota</taxon>
        <taxon>Sphingobacteriia</taxon>
        <taxon>Sphingobacteriales</taxon>
        <taxon>Sphingobacteriaceae</taxon>
        <taxon>Parapedobacter</taxon>
    </lineage>
</organism>